<evidence type="ECO:0000313" key="3">
    <source>
        <dbReference type="Proteomes" id="UP001183420"/>
    </source>
</evidence>
<reference evidence="3" key="1">
    <citation type="submission" date="2023-07" db="EMBL/GenBank/DDBJ databases">
        <title>30 novel species of actinomycetes from the DSMZ collection.</title>
        <authorList>
            <person name="Nouioui I."/>
        </authorList>
    </citation>
    <scope>NUCLEOTIDE SEQUENCE [LARGE SCALE GENOMIC DNA]</scope>
    <source>
        <strain evidence="3">DSM 44918</strain>
    </source>
</reference>
<name>A0ABU2LZU4_9ACTN</name>
<evidence type="ECO:0000256" key="1">
    <source>
        <dbReference type="SAM" id="Phobius"/>
    </source>
</evidence>
<sequence>MTYGETSGPVGCPGCRTWENVPVAEARVDERGRAEKLPTRLAIAPAPGGDRFMHAVEGVLIAVVAGAAGGYYAEERDLPWLTAVGAVAAVLILAATFAIVRGETRDERRVRDGRPRADALSAGARYCFRCRGVFHSGAHWPGVLTPEQFRHLVWTGAGYGDQLDGKAKQAGAS</sequence>
<dbReference type="Proteomes" id="UP001183420">
    <property type="component" value="Unassembled WGS sequence"/>
</dbReference>
<dbReference type="RefSeq" id="WP_311604144.1">
    <property type="nucleotide sequence ID" value="NZ_JAVREM010000086.1"/>
</dbReference>
<organism evidence="2 3">
    <name type="scientific">Streptomyces millisiae</name>
    <dbReference type="NCBI Taxonomy" id="3075542"/>
    <lineage>
        <taxon>Bacteria</taxon>
        <taxon>Bacillati</taxon>
        <taxon>Actinomycetota</taxon>
        <taxon>Actinomycetes</taxon>
        <taxon>Kitasatosporales</taxon>
        <taxon>Streptomycetaceae</taxon>
        <taxon>Streptomyces</taxon>
    </lineage>
</organism>
<feature type="transmembrane region" description="Helical" evidence="1">
    <location>
        <begin position="78"/>
        <end position="100"/>
    </location>
</feature>
<keyword evidence="1" id="KW-0472">Membrane</keyword>
<keyword evidence="1" id="KW-0812">Transmembrane</keyword>
<evidence type="ECO:0000313" key="2">
    <source>
        <dbReference type="EMBL" id="MDT0323104.1"/>
    </source>
</evidence>
<proteinExistence type="predicted"/>
<gene>
    <name evidence="2" type="ORF">RNC47_32825</name>
</gene>
<keyword evidence="1" id="KW-1133">Transmembrane helix</keyword>
<protein>
    <submittedName>
        <fullName evidence="2">Uncharacterized protein</fullName>
    </submittedName>
</protein>
<accession>A0ABU2LZU4</accession>
<dbReference type="EMBL" id="JAVREM010000086">
    <property type="protein sequence ID" value="MDT0323104.1"/>
    <property type="molecule type" value="Genomic_DNA"/>
</dbReference>
<comment type="caution">
    <text evidence="2">The sequence shown here is derived from an EMBL/GenBank/DDBJ whole genome shotgun (WGS) entry which is preliminary data.</text>
</comment>
<keyword evidence="3" id="KW-1185">Reference proteome</keyword>